<reference evidence="1" key="2">
    <citation type="submission" date="2020-09" db="EMBL/GenBank/DDBJ databases">
        <authorList>
            <person name="Sun Q."/>
            <person name="Ohkuma M."/>
        </authorList>
    </citation>
    <scope>NUCLEOTIDE SEQUENCE</scope>
    <source>
        <strain evidence="1">JCM 4346</strain>
    </source>
</reference>
<dbReference type="AlphaFoldDB" id="A0A918CN86"/>
<accession>A0A918CN86</accession>
<comment type="caution">
    <text evidence="1">The sequence shown here is derived from an EMBL/GenBank/DDBJ whole genome shotgun (WGS) entry which is preliminary data.</text>
</comment>
<protein>
    <submittedName>
        <fullName evidence="1">Uncharacterized protein</fullName>
    </submittedName>
</protein>
<organism evidence="1 2">
    <name type="scientific">Streptomyces aurantiogriseus</name>
    <dbReference type="NCBI Taxonomy" id="66870"/>
    <lineage>
        <taxon>Bacteria</taxon>
        <taxon>Bacillati</taxon>
        <taxon>Actinomycetota</taxon>
        <taxon>Actinomycetes</taxon>
        <taxon>Kitasatosporales</taxon>
        <taxon>Streptomycetaceae</taxon>
        <taxon>Streptomyces</taxon>
    </lineage>
</organism>
<dbReference type="Proteomes" id="UP000658320">
    <property type="component" value="Unassembled WGS sequence"/>
</dbReference>
<proteinExistence type="predicted"/>
<dbReference type="RefSeq" id="WP_189940369.1">
    <property type="nucleotide sequence ID" value="NZ_BMSX01000013.1"/>
</dbReference>
<name>A0A918CN86_9ACTN</name>
<dbReference type="EMBL" id="BMSX01000013">
    <property type="protein sequence ID" value="GGR31399.1"/>
    <property type="molecule type" value="Genomic_DNA"/>
</dbReference>
<evidence type="ECO:0000313" key="2">
    <source>
        <dbReference type="Proteomes" id="UP000658320"/>
    </source>
</evidence>
<keyword evidence="2" id="KW-1185">Reference proteome</keyword>
<reference evidence="1" key="1">
    <citation type="journal article" date="2014" name="Int. J. Syst. Evol. Microbiol.">
        <title>Complete genome sequence of Corynebacterium casei LMG S-19264T (=DSM 44701T), isolated from a smear-ripened cheese.</title>
        <authorList>
            <consortium name="US DOE Joint Genome Institute (JGI-PGF)"/>
            <person name="Walter F."/>
            <person name="Albersmeier A."/>
            <person name="Kalinowski J."/>
            <person name="Ruckert C."/>
        </authorList>
    </citation>
    <scope>NUCLEOTIDE SEQUENCE</scope>
    <source>
        <strain evidence="1">JCM 4346</strain>
    </source>
</reference>
<gene>
    <name evidence="1" type="ORF">GCM10010251_54530</name>
</gene>
<sequence length="174" mass="18612">MRSLITAVRAHEGAARFLAWPGDFDLDRGDHAEEVHLASGAALEAFAGDGAGGTYFFCGDGGEERPVLYADLDGRATLVAIGLAELLHLLLVAPWWRDCTAFTTEQSRELAAEYLADLPGLPADRDRAAAALGLDLPDEAEVLARLREVALGLGKDFVLVFTPEGEPYDPLFTG</sequence>
<evidence type="ECO:0000313" key="1">
    <source>
        <dbReference type="EMBL" id="GGR31399.1"/>
    </source>
</evidence>